<sequence length="163" mass="17960">MDRKTLLDALTAVWTVVPDDAHFRVPVADHQCDIRLLILSLLNHGYSPTSIADDLWYDLVIRNNRMNILSEIFMPNDVPSLKNVNSSSGTVSPAGGVTWDRAAIRFTHSDAVFTTISYWATNILEDLLIPIKREGGIPASARLGSSSSQSSSSRDSHVRPRVS</sequence>
<accession>A0ACC3SVA1</accession>
<evidence type="ECO:0000313" key="1">
    <source>
        <dbReference type="EMBL" id="KAK9235557.1"/>
    </source>
</evidence>
<comment type="caution">
    <text evidence="1">The sequence shown here is derived from an EMBL/GenBank/DDBJ whole genome shotgun (WGS) entry which is preliminary data.</text>
</comment>
<gene>
    <name evidence="1" type="ORF">V1525DRAFT_258615</name>
</gene>
<keyword evidence="2" id="KW-1185">Reference proteome</keyword>
<dbReference type="Proteomes" id="UP001433508">
    <property type="component" value="Unassembled WGS sequence"/>
</dbReference>
<reference evidence="2" key="1">
    <citation type="journal article" date="2024" name="Front. Bioeng. Biotechnol.">
        <title>Genome-scale model development and genomic sequencing of the oleaginous clade Lipomyces.</title>
        <authorList>
            <person name="Czajka J.J."/>
            <person name="Han Y."/>
            <person name="Kim J."/>
            <person name="Mondo S.J."/>
            <person name="Hofstad B.A."/>
            <person name="Robles A."/>
            <person name="Haridas S."/>
            <person name="Riley R."/>
            <person name="LaButti K."/>
            <person name="Pangilinan J."/>
            <person name="Andreopoulos W."/>
            <person name="Lipzen A."/>
            <person name="Yan J."/>
            <person name="Wang M."/>
            <person name="Ng V."/>
            <person name="Grigoriev I.V."/>
            <person name="Spatafora J.W."/>
            <person name="Magnuson J.K."/>
            <person name="Baker S.E."/>
            <person name="Pomraning K.R."/>
        </authorList>
    </citation>
    <scope>NUCLEOTIDE SEQUENCE [LARGE SCALE GENOMIC DNA]</scope>
    <source>
        <strain evidence="2">CBS 7786</strain>
    </source>
</reference>
<proteinExistence type="predicted"/>
<evidence type="ECO:0000313" key="2">
    <source>
        <dbReference type="Proteomes" id="UP001433508"/>
    </source>
</evidence>
<organism evidence="1 2">
    <name type="scientific">Lipomyces kononenkoae</name>
    <name type="common">Yeast</name>
    <dbReference type="NCBI Taxonomy" id="34357"/>
    <lineage>
        <taxon>Eukaryota</taxon>
        <taxon>Fungi</taxon>
        <taxon>Dikarya</taxon>
        <taxon>Ascomycota</taxon>
        <taxon>Saccharomycotina</taxon>
        <taxon>Lipomycetes</taxon>
        <taxon>Lipomycetales</taxon>
        <taxon>Lipomycetaceae</taxon>
        <taxon>Lipomyces</taxon>
    </lineage>
</organism>
<protein>
    <submittedName>
        <fullName evidence="1">Uncharacterized protein</fullName>
    </submittedName>
</protein>
<name>A0ACC3SVA1_LIPKO</name>
<dbReference type="EMBL" id="MU971411">
    <property type="protein sequence ID" value="KAK9235557.1"/>
    <property type="molecule type" value="Genomic_DNA"/>
</dbReference>